<evidence type="ECO:0000313" key="2">
    <source>
        <dbReference type="EMBL" id="KKM82264.1"/>
    </source>
</evidence>
<gene>
    <name evidence="2" type="ORF">LCGC14_1321320</name>
</gene>
<keyword evidence="1" id="KW-0812">Transmembrane</keyword>
<feature type="transmembrane region" description="Helical" evidence="1">
    <location>
        <begin position="34"/>
        <end position="51"/>
    </location>
</feature>
<evidence type="ECO:0000256" key="1">
    <source>
        <dbReference type="SAM" id="Phobius"/>
    </source>
</evidence>
<name>A0A0F9KJI5_9ZZZZ</name>
<dbReference type="AlphaFoldDB" id="A0A0F9KJI5"/>
<comment type="caution">
    <text evidence="2">The sequence shown here is derived from an EMBL/GenBank/DDBJ whole genome shotgun (WGS) entry which is preliminary data.</text>
</comment>
<accession>A0A0F9KJI5</accession>
<sequence>MEKGKAMSNATLMLAEVALMFAALPPWVDELTTLVLKAFGAGLVLIVGLVVRKLARKLGIEETAGLEKLLMDRARVVVRETEEWAKRETDTPNGGDKYARALKAFLKYDEPLKLTETLREKSEAFIHAALNDERLTME</sequence>
<keyword evidence="1" id="KW-1133">Transmembrane helix</keyword>
<keyword evidence="1" id="KW-0472">Membrane</keyword>
<organism evidence="2">
    <name type="scientific">marine sediment metagenome</name>
    <dbReference type="NCBI Taxonomy" id="412755"/>
    <lineage>
        <taxon>unclassified sequences</taxon>
        <taxon>metagenomes</taxon>
        <taxon>ecological metagenomes</taxon>
    </lineage>
</organism>
<protein>
    <submittedName>
        <fullName evidence="2">Uncharacterized protein</fullName>
    </submittedName>
</protein>
<feature type="transmembrane region" description="Helical" evidence="1">
    <location>
        <begin position="12"/>
        <end position="28"/>
    </location>
</feature>
<dbReference type="EMBL" id="LAZR01007888">
    <property type="protein sequence ID" value="KKM82264.1"/>
    <property type="molecule type" value="Genomic_DNA"/>
</dbReference>
<proteinExistence type="predicted"/>
<reference evidence="2" key="1">
    <citation type="journal article" date="2015" name="Nature">
        <title>Complex archaea that bridge the gap between prokaryotes and eukaryotes.</title>
        <authorList>
            <person name="Spang A."/>
            <person name="Saw J.H."/>
            <person name="Jorgensen S.L."/>
            <person name="Zaremba-Niedzwiedzka K."/>
            <person name="Martijn J."/>
            <person name="Lind A.E."/>
            <person name="van Eijk R."/>
            <person name="Schleper C."/>
            <person name="Guy L."/>
            <person name="Ettema T.J."/>
        </authorList>
    </citation>
    <scope>NUCLEOTIDE SEQUENCE</scope>
</reference>